<dbReference type="AlphaFoldDB" id="A0A4R1FVN9"/>
<dbReference type="InterPro" id="IPR007047">
    <property type="entry name" value="Flp_Fap"/>
</dbReference>
<accession>A0A4R1FVN9</accession>
<proteinExistence type="predicted"/>
<keyword evidence="1" id="KW-0812">Transmembrane</keyword>
<dbReference type="Proteomes" id="UP000294702">
    <property type="component" value="Unassembled WGS sequence"/>
</dbReference>
<dbReference type="EMBL" id="SMFT01000003">
    <property type="protein sequence ID" value="TCJ97819.1"/>
    <property type="molecule type" value="Genomic_DNA"/>
</dbReference>
<dbReference type="RefSeq" id="WP_132690884.1">
    <property type="nucleotide sequence ID" value="NZ_SMFT01000003.1"/>
</dbReference>
<feature type="transmembrane region" description="Helical" evidence="1">
    <location>
        <begin position="26"/>
        <end position="46"/>
    </location>
</feature>
<evidence type="ECO:0000256" key="1">
    <source>
        <dbReference type="SAM" id="Phobius"/>
    </source>
</evidence>
<dbReference type="OrthoDB" id="5690605at2"/>
<evidence type="ECO:0000313" key="2">
    <source>
        <dbReference type="EMBL" id="TCJ97819.1"/>
    </source>
</evidence>
<protein>
    <submittedName>
        <fullName evidence="2">Pilus assembly protein Flp/PilA</fullName>
    </submittedName>
</protein>
<keyword evidence="1" id="KW-0472">Membrane</keyword>
<keyword evidence="3" id="KW-1185">Reference proteome</keyword>
<evidence type="ECO:0000313" key="3">
    <source>
        <dbReference type="Proteomes" id="UP000294702"/>
    </source>
</evidence>
<keyword evidence="1" id="KW-1133">Transmembrane helix</keyword>
<sequence>MFGLTTKAFIAVTEGLRRFKEDKRGVTAIEYGLIAVLIAAFIIVVFNSNEGFIAALKEKFAGLATDIKGVKTQITK</sequence>
<comment type="caution">
    <text evidence="2">The sequence shown here is derived from an EMBL/GenBank/DDBJ whole genome shotgun (WGS) entry which is preliminary data.</text>
</comment>
<name>A0A4R1FVN9_9PAST</name>
<reference evidence="2 3" key="1">
    <citation type="submission" date="2019-03" db="EMBL/GenBank/DDBJ databases">
        <title>Genomic Encyclopedia of Type Strains, Phase IV (KMG-IV): sequencing the most valuable type-strain genomes for metagenomic binning, comparative biology and taxonomic classification.</title>
        <authorList>
            <person name="Goeker M."/>
        </authorList>
    </citation>
    <scope>NUCLEOTIDE SEQUENCE [LARGE SCALE GENOMIC DNA]</scope>
    <source>
        <strain evidence="2 3">DSM 15534</strain>
    </source>
</reference>
<dbReference type="Pfam" id="PF04964">
    <property type="entry name" value="Flp_Fap"/>
    <property type="match status" value="1"/>
</dbReference>
<organism evidence="2 3">
    <name type="scientific">Volucribacter psittacicida</name>
    <dbReference type="NCBI Taxonomy" id="203482"/>
    <lineage>
        <taxon>Bacteria</taxon>
        <taxon>Pseudomonadati</taxon>
        <taxon>Pseudomonadota</taxon>
        <taxon>Gammaproteobacteria</taxon>
        <taxon>Pasteurellales</taxon>
        <taxon>Pasteurellaceae</taxon>
        <taxon>Volucribacter</taxon>
    </lineage>
</organism>
<gene>
    <name evidence="2" type="ORF">EV694_1408</name>
</gene>